<dbReference type="Pfam" id="PF00743">
    <property type="entry name" value="FMO-like"/>
    <property type="match status" value="1"/>
</dbReference>
<dbReference type="OrthoDB" id="5168853at2"/>
<evidence type="ECO:0000256" key="2">
    <source>
        <dbReference type="ARBA" id="ARBA00009183"/>
    </source>
</evidence>
<evidence type="ECO:0000256" key="4">
    <source>
        <dbReference type="ARBA" id="ARBA00022630"/>
    </source>
</evidence>
<dbReference type="GO" id="GO:0050661">
    <property type="term" value="F:NADP binding"/>
    <property type="evidence" value="ECO:0007669"/>
    <property type="project" value="InterPro"/>
</dbReference>
<evidence type="ECO:0000256" key="5">
    <source>
        <dbReference type="ARBA" id="ARBA00022827"/>
    </source>
</evidence>
<dbReference type="EC" id="1.14.13.148" evidence="9"/>
<comment type="caution">
    <text evidence="11">The sequence shown here is derived from an EMBL/GenBank/DDBJ whole genome shotgun (WGS) entry which is preliminary data.</text>
</comment>
<dbReference type="PANTHER" id="PTHR23023">
    <property type="entry name" value="DIMETHYLANILINE MONOOXYGENASE"/>
    <property type="match status" value="1"/>
</dbReference>
<keyword evidence="12" id="KW-1185">Reference proteome</keyword>
<evidence type="ECO:0000256" key="9">
    <source>
        <dbReference type="ARBA" id="ARBA00034528"/>
    </source>
</evidence>
<dbReference type="Gene3D" id="3.50.50.60">
    <property type="entry name" value="FAD/NAD(P)-binding domain"/>
    <property type="match status" value="2"/>
</dbReference>
<keyword evidence="8" id="KW-0503">Monooxygenase</keyword>
<comment type="similarity">
    <text evidence="2">Belongs to the FMO family.</text>
</comment>
<dbReference type="PIRSF" id="PIRSF000332">
    <property type="entry name" value="FMO"/>
    <property type="match status" value="1"/>
</dbReference>
<name>A0A3M8K831_9CORY</name>
<reference evidence="11 12" key="1">
    <citation type="submission" date="2018-02" db="EMBL/GenBank/DDBJ databases">
        <title>Corynebacterium alimpuense sp. nov., a marine obligate actinomycete isolated from sediments of Valparaiso bay, Chile.</title>
        <authorList>
            <person name="Claverias F."/>
            <person name="Gonzales-Siles L."/>
            <person name="Salva-Serra F."/>
            <person name="Inganaes E."/>
            <person name="Molin K."/>
            <person name="Cumsille A."/>
            <person name="Undabarrena A."/>
            <person name="Couve E."/>
            <person name="Moore E.R.B."/>
            <person name="Gomila M."/>
            <person name="Camara B."/>
        </authorList>
    </citation>
    <scope>NUCLEOTIDE SEQUENCE [LARGE SCALE GENOMIC DNA]</scope>
    <source>
        <strain evidence="11 12">CCUG 69366</strain>
    </source>
</reference>
<keyword evidence="5" id="KW-0274">FAD</keyword>
<dbReference type="RefSeq" id="WP_123048603.1">
    <property type="nucleotide sequence ID" value="NZ_PTJO01000005.1"/>
</dbReference>
<dbReference type="InterPro" id="IPR020946">
    <property type="entry name" value="Flavin_mOase-like"/>
</dbReference>
<protein>
    <recommendedName>
        <fullName evidence="10">Trimethylamine monooxygenase</fullName>
        <ecNumber evidence="9">1.14.13.148</ecNumber>
    </recommendedName>
</protein>
<dbReference type="GO" id="GO:0004499">
    <property type="term" value="F:N,N-dimethylaniline monooxygenase activity"/>
    <property type="evidence" value="ECO:0007669"/>
    <property type="project" value="InterPro"/>
</dbReference>
<evidence type="ECO:0000313" key="12">
    <source>
        <dbReference type="Proteomes" id="UP000266975"/>
    </source>
</evidence>
<keyword evidence="4" id="KW-0285">Flavoprotein</keyword>
<dbReference type="GO" id="GO:0050660">
    <property type="term" value="F:flavin adenine dinucleotide binding"/>
    <property type="evidence" value="ECO:0007669"/>
    <property type="project" value="InterPro"/>
</dbReference>
<dbReference type="Proteomes" id="UP000266975">
    <property type="component" value="Unassembled WGS sequence"/>
</dbReference>
<keyword evidence="7" id="KW-0560">Oxidoreductase</keyword>
<comment type="cofactor">
    <cofactor evidence="1">
        <name>FAD</name>
        <dbReference type="ChEBI" id="CHEBI:57692"/>
    </cofactor>
</comment>
<evidence type="ECO:0000256" key="6">
    <source>
        <dbReference type="ARBA" id="ARBA00022857"/>
    </source>
</evidence>
<dbReference type="GO" id="GO:0034899">
    <property type="term" value="F:trimethylamine monooxygenase activity"/>
    <property type="evidence" value="ECO:0007669"/>
    <property type="project" value="UniProtKB-EC"/>
</dbReference>
<dbReference type="InterPro" id="IPR000960">
    <property type="entry name" value="Flavin_mOase"/>
</dbReference>
<evidence type="ECO:0000256" key="7">
    <source>
        <dbReference type="ARBA" id="ARBA00023002"/>
    </source>
</evidence>
<evidence type="ECO:0000256" key="8">
    <source>
        <dbReference type="ARBA" id="ARBA00023033"/>
    </source>
</evidence>
<evidence type="ECO:0000256" key="3">
    <source>
        <dbReference type="ARBA" id="ARBA00010139"/>
    </source>
</evidence>
<evidence type="ECO:0000256" key="1">
    <source>
        <dbReference type="ARBA" id="ARBA00001974"/>
    </source>
</evidence>
<dbReference type="EMBL" id="PTJO01000005">
    <property type="protein sequence ID" value="RNE48674.1"/>
    <property type="molecule type" value="Genomic_DNA"/>
</dbReference>
<evidence type="ECO:0000313" key="11">
    <source>
        <dbReference type="EMBL" id="RNE48674.1"/>
    </source>
</evidence>
<sequence length="457" mass="51876">MSKSVAIIGAGPSGMAQLRAFESAQKKGQEIPEIVCFEKQDDWGGQWNYSWRTGTDRYGEPVHSSMYRNLWSNGPKEVLEFADYTFDEHFGKPISSYPPREVLWDYINGRVQQSDVKKMVRFSTVVRWVDYNEDTELFTVTVEDLRTGKTESNTFDYVVVGSGHFTFPNVPDFDGVETFPGVINHAHDFRGAESFADKDVLMIGASYSAEDIGSQAYKMGARSVTMSYRTQPMGYQWPEGIDEQPLVDHIDGSTVYFSNGVSKEFDAIILCTGYLHHYPFLPSDLALDSPNTIYPDHLYEGVVSEANNKLFYLGAQDQWLTFNMFDAQAWFVRDIILGRIELPDAATQRAHMDQWKDRFLALSGKDDDIDFQCDYVRKLIEQTDYPMFDLVEVADILKSWTHDKKRDIMGYRNAVYPSVLTGTMAAQHHTEWLDALDDSLATYLAVPESAESGATSV</sequence>
<dbReference type="InterPro" id="IPR050346">
    <property type="entry name" value="FMO-like"/>
</dbReference>
<keyword evidence="6" id="KW-0521">NADP</keyword>
<organism evidence="11 12">
    <name type="scientific">Corynebacterium alimapuense</name>
    <dbReference type="NCBI Taxonomy" id="1576874"/>
    <lineage>
        <taxon>Bacteria</taxon>
        <taxon>Bacillati</taxon>
        <taxon>Actinomycetota</taxon>
        <taxon>Actinomycetes</taxon>
        <taxon>Mycobacteriales</taxon>
        <taxon>Corynebacteriaceae</taxon>
        <taxon>Corynebacterium</taxon>
    </lineage>
</organism>
<comment type="similarity">
    <text evidence="3">Belongs to the FAD-binding monooxygenase family.</text>
</comment>
<accession>A0A3M8K831</accession>
<dbReference type="FunFam" id="3.50.50.60:FF:000138">
    <property type="entry name" value="Flavin-containing monooxygenase"/>
    <property type="match status" value="1"/>
</dbReference>
<dbReference type="AlphaFoldDB" id="A0A3M8K831"/>
<dbReference type="InterPro" id="IPR036188">
    <property type="entry name" value="FAD/NAD-bd_sf"/>
</dbReference>
<dbReference type="SUPFAM" id="SSF51905">
    <property type="entry name" value="FAD/NAD(P)-binding domain"/>
    <property type="match status" value="2"/>
</dbReference>
<evidence type="ECO:0000256" key="10">
    <source>
        <dbReference type="ARBA" id="ARBA00035159"/>
    </source>
</evidence>
<gene>
    <name evidence="11" type="ORF">C5L39_08010</name>
</gene>
<proteinExistence type="inferred from homology"/>